<name>A0A9P0GMI7_PHACE</name>
<evidence type="ECO:0000313" key="1">
    <source>
        <dbReference type="EMBL" id="CAH1156101.1"/>
    </source>
</evidence>
<sequence length="399" mass="45485">MVAKHQGFCLKTIKESKTSPTEISIIENFDFGSALENVYPLLDIVFSYLNCDELRTCSQVNSSWKDIAINHLEKRIEPSWFTCFKRGTSSSRTTSKCVYSIQKSGNLKHNCVSVGIILIDSRTIRSNKKVCVHTEEDIFSSTSITQYIEKELIPKDVKYCVLSCCRVLSSFQPEINLVDKFAMEGLFLPQIPNISTAMFYYDGNDDPNFQNMVEQNQELKCLLIFTTTRKSSTNRKKIIDDLLTKLVQNNNETVALAGGVLRAVSSPQIFRKKNADVFSIAFWQASDSEADFNAFSCVINGEYLSKVEFTSEVSKFRKRIFLRRHCVAIRICCSAKKNAEEEIVIFSEIFEKVPLLGFYADGEIGWNSSLLKNNSIQQYQNVHHQWSTVFIVMTWGPII</sequence>
<dbReference type="PANTHER" id="PTHR14939:SF5">
    <property type="entry name" value="F-BOX ONLY PROTEIN 22"/>
    <property type="match status" value="1"/>
</dbReference>
<dbReference type="SUPFAM" id="SSF81383">
    <property type="entry name" value="F-box domain"/>
    <property type="match status" value="1"/>
</dbReference>
<gene>
    <name evidence="1" type="ORF">PHAECO_LOCUS6661</name>
</gene>
<dbReference type="Proteomes" id="UP001153737">
    <property type="component" value="Chromosome 2"/>
</dbReference>
<dbReference type="InterPro" id="IPR036047">
    <property type="entry name" value="F-box-like_dom_sf"/>
</dbReference>
<evidence type="ECO:0008006" key="3">
    <source>
        <dbReference type="Google" id="ProtNLM"/>
    </source>
</evidence>
<reference evidence="1" key="2">
    <citation type="submission" date="2022-10" db="EMBL/GenBank/DDBJ databases">
        <authorList>
            <consortium name="ENA_rothamsted_submissions"/>
            <consortium name="culmorum"/>
            <person name="King R."/>
        </authorList>
    </citation>
    <scope>NUCLEOTIDE SEQUENCE</scope>
</reference>
<dbReference type="GO" id="GO:0000209">
    <property type="term" value="P:protein polyubiquitination"/>
    <property type="evidence" value="ECO:0007669"/>
    <property type="project" value="TreeGrafter"/>
</dbReference>
<organism evidence="1 2">
    <name type="scientific">Phaedon cochleariae</name>
    <name type="common">Mustard beetle</name>
    <dbReference type="NCBI Taxonomy" id="80249"/>
    <lineage>
        <taxon>Eukaryota</taxon>
        <taxon>Metazoa</taxon>
        <taxon>Ecdysozoa</taxon>
        <taxon>Arthropoda</taxon>
        <taxon>Hexapoda</taxon>
        <taxon>Insecta</taxon>
        <taxon>Pterygota</taxon>
        <taxon>Neoptera</taxon>
        <taxon>Endopterygota</taxon>
        <taxon>Coleoptera</taxon>
        <taxon>Polyphaga</taxon>
        <taxon>Cucujiformia</taxon>
        <taxon>Chrysomeloidea</taxon>
        <taxon>Chrysomelidae</taxon>
        <taxon>Chrysomelinae</taxon>
        <taxon>Chrysomelini</taxon>
        <taxon>Phaedon</taxon>
    </lineage>
</organism>
<dbReference type="AlphaFoldDB" id="A0A9P0GMI7"/>
<evidence type="ECO:0000313" key="2">
    <source>
        <dbReference type="Proteomes" id="UP001153737"/>
    </source>
</evidence>
<dbReference type="PANTHER" id="PTHR14939">
    <property type="entry name" value="F-BOX ONLY PROTEIN 22"/>
    <property type="match status" value="1"/>
</dbReference>
<reference evidence="1" key="1">
    <citation type="submission" date="2022-01" db="EMBL/GenBank/DDBJ databases">
        <authorList>
            <person name="King R."/>
        </authorList>
    </citation>
    <scope>NUCLEOTIDE SEQUENCE</scope>
</reference>
<dbReference type="EMBL" id="OU896708">
    <property type="protein sequence ID" value="CAH1156101.1"/>
    <property type="molecule type" value="Genomic_DNA"/>
</dbReference>
<keyword evidence="2" id="KW-1185">Reference proteome</keyword>
<dbReference type="GO" id="GO:0032436">
    <property type="term" value="P:positive regulation of proteasomal ubiquitin-dependent protein catabolic process"/>
    <property type="evidence" value="ECO:0007669"/>
    <property type="project" value="TreeGrafter"/>
</dbReference>
<dbReference type="OrthoDB" id="199913at2759"/>
<protein>
    <recommendedName>
        <fullName evidence="3">F-box domain-containing protein</fullName>
    </recommendedName>
</protein>
<proteinExistence type="predicted"/>
<accession>A0A9P0GMI7</accession>